<gene>
    <name evidence="1" type="ORF">IC621_14095</name>
</gene>
<protein>
    <submittedName>
        <fullName evidence="1">Uncharacterized protein</fullName>
    </submittedName>
</protein>
<sequence>MEKVMNVIQTLEARKPLPPLCPTEIWDPQISKEILMMSDNEVTGLNNPSIWAASATRSGLLLWNDDLDASHAISQKMKEQIGSYWHGIMHRREGDFSNAKYWFSLVGSHDIFESLFRQSCEIMPELTEWGRWQPDRFIDLVENAVSNNSGAASEGEKLCQIQAIEIALLIQYSRNA</sequence>
<accession>A0A926NK07</accession>
<keyword evidence="2" id="KW-1185">Reference proteome</keyword>
<dbReference type="AlphaFoldDB" id="A0A926NK07"/>
<dbReference type="EMBL" id="JACXAI010000017">
    <property type="protein sequence ID" value="MBD1381368.1"/>
    <property type="molecule type" value="Genomic_DNA"/>
</dbReference>
<organism evidence="1 2">
    <name type="scientific">Metabacillus arenae</name>
    <dbReference type="NCBI Taxonomy" id="2771434"/>
    <lineage>
        <taxon>Bacteria</taxon>
        <taxon>Bacillati</taxon>
        <taxon>Bacillota</taxon>
        <taxon>Bacilli</taxon>
        <taxon>Bacillales</taxon>
        <taxon>Bacillaceae</taxon>
        <taxon>Metabacillus</taxon>
    </lineage>
</organism>
<evidence type="ECO:0000313" key="2">
    <source>
        <dbReference type="Proteomes" id="UP000626844"/>
    </source>
</evidence>
<reference evidence="1" key="1">
    <citation type="submission" date="2020-09" db="EMBL/GenBank/DDBJ databases">
        <title>A novel bacterium of genus Bacillus, isolated from South China Sea.</title>
        <authorList>
            <person name="Huang H."/>
            <person name="Mo K."/>
            <person name="Hu Y."/>
        </authorList>
    </citation>
    <scope>NUCLEOTIDE SEQUENCE</scope>
    <source>
        <strain evidence="1">IB182487</strain>
    </source>
</reference>
<evidence type="ECO:0000313" key="1">
    <source>
        <dbReference type="EMBL" id="MBD1381368.1"/>
    </source>
</evidence>
<name>A0A926NK07_9BACI</name>
<comment type="caution">
    <text evidence="1">The sequence shown here is derived from an EMBL/GenBank/DDBJ whole genome shotgun (WGS) entry which is preliminary data.</text>
</comment>
<proteinExistence type="predicted"/>
<dbReference type="Proteomes" id="UP000626844">
    <property type="component" value="Unassembled WGS sequence"/>
</dbReference>
<dbReference type="RefSeq" id="WP_191158961.1">
    <property type="nucleotide sequence ID" value="NZ_JACXAI010000017.1"/>
</dbReference>